<proteinExistence type="inferred from homology"/>
<dbReference type="Proteomes" id="UP001335100">
    <property type="component" value="Unassembled WGS sequence"/>
</dbReference>
<evidence type="ECO:0000256" key="2">
    <source>
        <dbReference type="ARBA" id="ARBA00023015"/>
    </source>
</evidence>
<keyword evidence="3" id="KW-0238">DNA-binding</keyword>
<feature type="domain" description="HTH lysR-type" evidence="5">
    <location>
        <begin position="1"/>
        <end position="29"/>
    </location>
</feature>
<keyword evidence="7" id="KW-1185">Reference proteome</keyword>
<dbReference type="PROSITE" id="PS50931">
    <property type="entry name" value="HTH_LYSR"/>
    <property type="match status" value="1"/>
</dbReference>
<organism evidence="6 7">
    <name type="scientific">Pseudomonas ulcerans</name>
    <dbReference type="NCBI Taxonomy" id="3115852"/>
    <lineage>
        <taxon>Bacteria</taxon>
        <taxon>Pseudomonadati</taxon>
        <taxon>Pseudomonadota</taxon>
        <taxon>Gammaproteobacteria</taxon>
        <taxon>Pseudomonadales</taxon>
        <taxon>Pseudomonadaceae</taxon>
        <taxon>Pseudomonas</taxon>
    </lineage>
</organism>
<reference evidence="6 7" key="1">
    <citation type="submission" date="2024-01" db="EMBL/GenBank/DDBJ databases">
        <title>Unpublished Manusciprt.</title>
        <authorList>
            <person name="Duman M."/>
            <person name="Valdes E.G."/>
            <person name="Ajmi N."/>
            <person name="Altun S."/>
            <person name="Saticioglu I.B."/>
        </authorList>
    </citation>
    <scope>NUCLEOTIDE SEQUENCE [LARGE SCALE GENOMIC DNA]</scope>
    <source>
        <strain evidence="6 7">148P</strain>
    </source>
</reference>
<dbReference type="Gene3D" id="3.40.190.290">
    <property type="match status" value="1"/>
</dbReference>
<accession>A0ABU7HSV8</accession>
<evidence type="ECO:0000313" key="7">
    <source>
        <dbReference type="Proteomes" id="UP001335100"/>
    </source>
</evidence>
<gene>
    <name evidence="6" type="ORF">V0R50_15405</name>
</gene>
<dbReference type="PANTHER" id="PTHR30537">
    <property type="entry name" value="HTH-TYPE TRANSCRIPTIONAL REGULATOR"/>
    <property type="match status" value="1"/>
</dbReference>
<sequence length="159" mass="17805">MDRFDAMQTFVRVVETGSFSKAAGTLHMSDCVPAHPRDLEDSQHRTVGYFWVRTGKPLSHVMKKGEETQQVRGRPVLTVDDGNAYLAAGITGMGTVAPRYMAEDAVTRRELVELFTDWALESMPIYLAFPPNRHVSAKLRVFIDCMVELMARHAPVTGH</sequence>
<keyword evidence="2" id="KW-0805">Transcription regulation</keyword>
<evidence type="ECO:0000256" key="4">
    <source>
        <dbReference type="ARBA" id="ARBA00023163"/>
    </source>
</evidence>
<keyword evidence="4" id="KW-0804">Transcription</keyword>
<dbReference type="Pfam" id="PF03466">
    <property type="entry name" value="LysR_substrate"/>
    <property type="match status" value="1"/>
</dbReference>
<dbReference type="SUPFAM" id="SSF53850">
    <property type="entry name" value="Periplasmic binding protein-like II"/>
    <property type="match status" value="1"/>
</dbReference>
<dbReference type="InterPro" id="IPR000847">
    <property type="entry name" value="LysR_HTH_N"/>
</dbReference>
<comment type="similarity">
    <text evidence="1">Belongs to the LysR transcriptional regulatory family.</text>
</comment>
<protein>
    <submittedName>
        <fullName evidence="6">LysR family transcriptional regulator</fullName>
    </submittedName>
</protein>
<evidence type="ECO:0000259" key="5">
    <source>
        <dbReference type="PROSITE" id="PS50931"/>
    </source>
</evidence>
<dbReference type="EMBL" id="JAZDQJ010000016">
    <property type="protein sequence ID" value="MEE1934614.1"/>
    <property type="molecule type" value="Genomic_DNA"/>
</dbReference>
<name>A0ABU7HSV8_9PSED</name>
<dbReference type="PANTHER" id="PTHR30537:SF17">
    <property type="entry name" value="LYSR-FAMILY REGULATORY PROTEIN"/>
    <property type="match status" value="1"/>
</dbReference>
<evidence type="ECO:0000313" key="6">
    <source>
        <dbReference type="EMBL" id="MEE1934614.1"/>
    </source>
</evidence>
<evidence type="ECO:0000256" key="1">
    <source>
        <dbReference type="ARBA" id="ARBA00009437"/>
    </source>
</evidence>
<dbReference type="InterPro" id="IPR005119">
    <property type="entry name" value="LysR_subst-bd"/>
</dbReference>
<dbReference type="InterPro" id="IPR058163">
    <property type="entry name" value="LysR-type_TF_proteobact-type"/>
</dbReference>
<evidence type="ECO:0000256" key="3">
    <source>
        <dbReference type="ARBA" id="ARBA00023125"/>
    </source>
</evidence>
<comment type="caution">
    <text evidence="6">The sequence shown here is derived from an EMBL/GenBank/DDBJ whole genome shotgun (WGS) entry which is preliminary data.</text>
</comment>